<organism evidence="1 2">
    <name type="scientific">Alicyclobacillus acidoterrestris (strain ATCC 49025 / DSM 3922 / CIP 106132 / NCIMB 13137 / GD3B)</name>
    <dbReference type="NCBI Taxonomy" id="1356854"/>
    <lineage>
        <taxon>Bacteria</taxon>
        <taxon>Bacillati</taxon>
        <taxon>Bacillota</taxon>
        <taxon>Bacilli</taxon>
        <taxon>Bacillales</taxon>
        <taxon>Alicyclobacillaceae</taxon>
        <taxon>Alicyclobacillus</taxon>
    </lineage>
</organism>
<evidence type="ECO:0000313" key="2">
    <source>
        <dbReference type="Proteomes" id="UP000829401"/>
    </source>
</evidence>
<dbReference type="RefSeq" id="WP_021296163.1">
    <property type="nucleotide sequence ID" value="NZ_AURB01000124.1"/>
</dbReference>
<evidence type="ECO:0000313" key="1">
    <source>
        <dbReference type="EMBL" id="UNO47962.1"/>
    </source>
</evidence>
<dbReference type="EMBL" id="CP080467">
    <property type="protein sequence ID" value="UNO47962.1"/>
    <property type="molecule type" value="Genomic_DNA"/>
</dbReference>
<dbReference type="Proteomes" id="UP000829401">
    <property type="component" value="Chromosome"/>
</dbReference>
<name>T0C3Z1_ALIAG</name>
<reference evidence="2" key="1">
    <citation type="journal article" date="2022" name="G3 (Bethesda)">
        <title>Unveiling the complete genome sequence of Alicyclobacillus acidoterrestris DSM 3922T, a taint-producing strain.</title>
        <authorList>
            <person name="Leonardo I.C."/>
            <person name="Barreto Crespo M.T."/>
            <person name="Gaspar F.B."/>
        </authorList>
    </citation>
    <scope>NUCLEOTIDE SEQUENCE [LARGE SCALE GENOMIC DNA]</scope>
    <source>
        <strain evidence="2">DSM 3922</strain>
    </source>
</reference>
<dbReference type="KEGG" id="aaco:K1I37_14910"/>
<dbReference type="AlphaFoldDB" id="T0C3Z1"/>
<dbReference type="STRING" id="1356854.N007_05600"/>
<accession>T0C3Z1</accession>
<proteinExistence type="predicted"/>
<sequence length="90" mass="10521">MTYNFDDDYKTAIHQFQQYVDAIINNINLARKSGTPIPLEERLRRVGELTDAWMEHSVSTYGPDVTDEHQRFTYTPPTYQLDRLASVILQ</sequence>
<protein>
    <submittedName>
        <fullName evidence="1">Uncharacterized protein</fullName>
    </submittedName>
</protein>
<keyword evidence="2" id="KW-1185">Reference proteome</keyword>
<gene>
    <name evidence="1" type="ORF">K1I37_14910</name>
</gene>
<accession>A0A9E7CYV4</accession>